<dbReference type="PANTHER" id="PTHR10131">
    <property type="entry name" value="TNF RECEPTOR ASSOCIATED FACTOR"/>
    <property type="match status" value="1"/>
</dbReference>
<evidence type="ECO:0000256" key="1">
    <source>
        <dbReference type="ARBA" id="ARBA00022499"/>
    </source>
</evidence>
<evidence type="ECO:0000256" key="4">
    <source>
        <dbReference type="ARBA" id="ARBA00023054"/>
    </source>
</evidence>
<feature type="region of interest" description="Disordered" evidence="5">
    <location>
        <begin position="44"/>
        <end position="78"/>
    </location>
</feature>
<dbReference type="Pfam" id="PF21355">
    <property type="entry name" value="TRAF-mep_MATH"/>
    <property type="match status" value="1"/>
</dbReference>
<gene>
    <name evidence="7" type="ORF">CI610_01082</name>
</gene>
<dbReference type="AlphaFoldDB" id="A0A2H9T9Q0"/>
<comment type="caution">
    <text evidence="7">The sequence shown here is derived from an EMBL/GenBank/DDBJ whole genome shotgun (WGS) entry which is preliminary data.</text>
</comment>
<feature type="domain" description="MATH" evidence="6">
    <location>
        <begin position="221"/>
        <end position="366"/>
    </location>
</feature>
<sequence>MNHKLIIFIMSFLCGGYALVAWSGLSNGNSSEAESISDMTAAQQNNNVSDVENKSTEDPPPYEFDESDSNKKTGNQVQLPDSSGIRDFYYSQSQYFIDSQEEKTGTGRNMENIWSDLLTAVVSDSNLEPEQKQSFVNDFSATFSKYLDIAHRNNAKALDATKRTENENYKDRDKSNSGSSSDKTGKQSEIPKISGIKDAVTDIRLAELDLRMQIMETVNYEGVLHWKMKDYKRRKLEGIDGKTLSLYSQPFYTSRAGYKMCGRVYLNGDGMGKGTHISFFFVVMKGDYDNCLAWPFSEKITFTLLDQKDGSRHLSDSFIPDKENNSVAKPTSEMNVALGVPFFASHSILESERYLQDDTIILVIEVGNSKSPLKQVRKQDQKQHELLVQPPVIDSSLVLKPGNAISPAGKKHERKYKEECLIL</sequence>
<keyword evidence="4" id="KW-0175">Coiled coil</keyword>
<dbReference type="GO" id="GO:0009898">
    <property type="term" value="C:cytoplasmic side of plasma membrane"/>
    <property type="evidence" value="ECO:0007669"/>
    <property type="project" value="TreeGrafter"/>
</dbReference>
<evidence type="ECO:0000259" key="6">
    <source>
        <dbReference type="PROSITE" id="PS50144"/>
    </source>
</evidence>
<keyword evidence="3" id="KW-0832">Ubl conjugation</keyword>
<dbReference type="GO" id="GO:0006915">
    <property type="term" value="P:apoptotic process"/>
    <property type="evidence" value="ECO:0007669"/>
    <property type="project" value="UniProtKB-KW"/>
</dbReference>
<feature type="region of interest" description="Disordered" evidence="5">
    <location>
        <begin position="158"/>
        <end position="190"/>
    </location>
</feature>
<dbReference type="FunFam" id="2.60.210.10:FF:000001">
    <property type="entry name" value="TNF receptor-associated factor"/>
    <property type="match status" value="1"/>
</dbReference>
<evidence type="ECO:0000256" key="2">
    <source>
        <dbReference type="ARBA" id="ARBA00022703"/>
    </source>
</evidence>
<dbReference type="PANTHER" id="PTHR10131:SF153">
    <property type="entry name" value="RING-TYPE DOMAIN-CONTAINING PROTEIN"/>
    <property type="match status" value="1"/>
</dbReference>
<evidence type="ECO:0000256" key="3">
    <source>
        <dbReference type="ARBA" id="ARBA00022843"/>
    </source>
</evidence>
<dbReference type="GO" id="GO:0043122">
    <property type="term" value="P:regulation of canonical NF-kappaB signal transduction"/>
    <property type="evidence" value="ECO:0007669"/>
    <property type="project" value="TreeGrafter"/>
</dbReference>
<keyword evidence="2" id="KW-0053">Apoptosis</keyword>
<dbReference type="InterPro" id="IPR008974">
    <property type="entry name" value="TRAF-like"/>
</dbReference>
<dbReference type="SMART" id="SM00061">
    <property type="entry name" value="MATH"/>
    <property type="match status" value="1"/>
</dbReference>
<dbReference type="EMBL" id="NSIT01000040">
    <property type="protein sequence ID" value="PJE79956.1"/>
    <property type="molecule type" value="Genomic_DNA"/>
</dbReference>
<dbReference type="SUPFAM" id="SSF49599">
    <property type="entry name" value="TRAF domain-like"/>
    <property type="match status" value="1"/>
</dbReference>
<proteinExistence type="predicted"/>
<dbReference type="GO" id="GO:0006355">
    <property type="term" value="P:regulation of DNA-templated transcription"/>
    <property type="evidence" value="ECO:0007669"/>
    <property type="project" value="UniProtKB-ARBA"/>
</dbReference>
<organism evidence="7">
    <name type="scientific">invertebrate metagenome</name>
    <dbReference type="NCBI Taxonomy" id="1711999"/>
    <lineage>
        <taxon>unclassified sequences</taxon>
        <taxon>metagenomes</taxon>
        <taxon>organismal metagenomes</taxon>
    </lineage>
</organism>
<protein>
    <recommendedName>
        <fullName evidence="6">MATH domain-containing protein</fullName>
    </recommendedName>
</protein>
<dbReference type="PROSITE" id="PS50144">
    <property type="entry name" value="MATH"/>
    <property type="match status" value="1"/>
</dbReference>
<dbReference type="GO" id="GO:0005164">
    <property type="term" value="F:tumor necrosis factor receptor binding"/>
    <property type="evidence" value="ECO:0007669"/>
    <property type="project" value="TreeGrafter"/>
</dbReference>
<reference evidence="7" key="1">
    <citation type="journal article" date="2017" name="Appl. Environ. Microbiol.">
        <title>Molecular characterization of an Endozoicomonas-like organism causing infection in king scallop Pecten maximus L.</title>
        <authorList>
            <person name="Cano I."/>
            <person name="van Aerle R."/>
            <person name="Ross S."/>
            <person name="Verner-Jeffreys D.W."/>
            <person name="Paley R.K."/>
            <person name="Rimmer G."/>
            <person name="Ryder D."/>
            <person name="Hooper P."/>
            <person name="Stone D."/>
            <person name="Feist S.W."/>
        </authorList>
    </citation>
    <scope>NUCLEOTIDE SEQUENCE</scope>
</reference>
<dbReference type="InterPro" id="IPR049342">
    <property type="entry name" value="TRAF1-6_MATH_dom"/>
</dbReference>
<dbReference type="Gene3D" id="2.60.210.10">
    <property type="entry name" value="Apoptosis, Tumor Necrosis Factor Receptor Associated Protein 2, Chain A"/>
    <property type="match status" value="1"/>
</dbReference>
<accession>A0A2H9T9Q0</accession>
<evidence type="ECO:0000256" key="5">
    <source>
        <dbReference type="SAM" id="MobiDB-lite"/>
    </source>
</evidence>
<dbReference type="InterPro" id="IPR002083">
    <property type="entry name" value="MATH/TRAF_dom"/>
</dbReference>
<name>A0A2H9T9Q0_9ZZZZ</name>
<evidence type="ECO:0000313" key="7">
    <source>
        <dbReference type="EMBL" id="PJE79956.1"/>
    </source>
</evidence>
<feature type="compositionally biased region" description="Basic and acidic residues" evidence="5">
    <location>
        <begin position="159"/>
        <end position="175"/>
    </location>
</feature>
<keyword evidence="1" id="KW-1017">Isopeptide bond</keyword>